<reference evidence="6" key="1">
    <citation type="journal article" date="2021" name="PeerJ">
        <title>Extensive microbial diversity within the chicken gut microbiome revealed by metagenomics and culture.</title>
        <authorList>
            <person name="Gilroy R."/>
            <person name="Ravi A."/>
            <person name="Getino M."/>
            <person name="Pursley I."/>
            <person name="Horton D.L."/>
            <person name="Alikhan N.F."/>
            <person name="Baker D."/>
            <person name="Gharbi K."/>
            <person name="Hall N."/>
            <person name="Watson M."/>
            <person name="Adriaenssens E.M."/>
            <person name="Foster-Nyarko E."/>
            <person name="Jarju S."/>
            <person name="Secka A."/>
            <person name="Antonio M."/>
            <person name="Oren A."/>
            <person name="Chaudhuri R.R."/>
            <person name="La Ragione R."/>
            <person name="Hildebrand F."/>
            <person name="Pallen M.J."/>
        </authorList>
    </citation>
    <scope>NUCLEOTIDE SEQUENCE</scope>
    <source>
        <strain evidence="6">CHK183-5548</strain>
    </source>
</reference>
<dbReference type="AlphaFoldDB" id="A0A9D2T6G8"/>
<gene>
    <name evidence="6" type="ORF">IAA04_03820</name>
</gene>
<sequence>MNTRQLITFMQVVEKGNLSEAAKALSLSQPAVTGIIKKLESEFEAELFIRNGKSLILNSQGRLLYKMAKELLFTEDLAQISLQTSGKIRKNICIAMDAYSDYFFTLIGAFSRLHPDYCFIFKSRAFSIGADYYSSADLFLTYDYMIGGREKISIDLQDHLYAIVPVEHPFASQKKLSLPDLQDQFFVFLRGARQGQYEPCYSECIEAGFLPKVSLTVDIPAAKYSTIAAGCGIGLVYNTKIKLAEATRNCILIDCGEAAVKQALCLVWGDNLSEDALCFLEWLKEYRRGNPG</sequence>
<name>A0A9D2T6G8_9FIRM</name>
<dbReference type="SUPFAM" id="SSF46785">
    <property type="entry name" value="Winged helix' DNA-binding domain"/>
    <property type="match status" value="1"/>
</dbReference>
<reference evidence="6" key="2">
    <citation type="submission" date="2021-04" db="EMBL/GenBank/DDBJ databases">
        <authorList>
            <person name="Gilroy R."/>
        </authorList>
    </citation>
    <scope>NUCLEOTIDE SEQUENCE</scope>
    <source>
        <strain evidence="6">CHK183-5548</strain>
    </source>
</reference>
<evidence type="ECO:0000256" key="2">
    <source>
        <dbReference type="ARBA" id="ARBA00023015"/>
    </source>
</evidence>
<evidence type="ECO:0000259" key="5">
    <source>
        <dbReference type="PROSITE" id="PS50931"/>
    </source>
</evidence>
<dbReference type="InterPro" id="IPR000847">
    <property type="entry name" value="LysR_HTH_N"/>
</dbReference>
<dbReference type="PANTHER" id="PTHR30126">
    <property type="entry name" value="HTH-TYPE TRANSCRIPTIONAL REGULATOR"/>
    <property type="match status" value="1"/>
</dbReference>
<dbReference type="Proteomes" id="UP000823883">
    <property type="component" value="Unassembled WGS sequence"/>
</dbReference>
<evidence type="ECO:0000313" key="7">
    <source>
        <dbReference type="Proteomes" id="UP000823883"/>
    </source>
</evidence>
<dbReference type="Pfam" id="PF03466">
    <property type="entry name" value="LysR_substrate"/>
    <property type="match status" value="1"/>
</dbReference>
<evidence type="ECO:0000256" key="4">
    <source>
        <dbReference type="ARBA" id="ARBA00023163"/>
    </source>
</evidence>
<dbReference type="Gene3D" id="1.10.10.10">
    <property type="entry name" value="Winged helix-like DNA-binding domain superfamily/Winged helix DNA-binding domain"/>
    <property type="match status" value="1"/>
</dbReference>
<evidence type="ECO:0000256" key="3">
    <source>
        <dbReference type="ARBA" id="ARBA00023125"/>
    </source>
</evidence>
<evidence type="ECO:0000313" key="6">
    <source>
        <dbReference type="EMBL" id="HJC47161.1"/>
    </source>
</evidence>
<dbReference type="Pfam" id="PF00126">
    <property type="entry name" value="HTH_1"/>
    <property type="match status" value="1"/>
</dbReference>
<accession>A0A9D2T6G8</accession>
<dbReference type="EMBL" id="DWWL01000025">
    <property type="protein sequence ID" value="HJC47161.1"/>
    <property type="molecule type" value="Genomic_DNA"/>
</dbReference>
<comment type="similarity">
    <text evidence="1">Belongs to the LysR transcriptional regulatory family.</text>
</comment>
<dbReference type="InterPro" id="IPR005119">
    <property type="entry name" value="LysR_subst-bd"/>
</dbReference>
<keyword evidence="3" id="KW-0238">DNA-binding</keyword>
<dbReference type="InterPro" id="IPR036388">
    <property type="entry name" value="WH-like_DNA-bd_sf"/>
</dbReference>
<dbReference type="GO" id="GO:0003700">
    <property type="term" value="F:DNA-binding transcription factor activity"/>
    <property type="evidence" value="ECO:0007669"/>
    <property type="project" value="InterPro"/>
</dbReference>
<comment type="caution">
    <text evidence="6">The sequence shown here is derived from an EMBL/GenBank/DDBJ whole genome shotgun (WGS) entry which is preliminary data.</text>
</comment>
<feature type="domain" description="HTH lysR-type" evidence="5">
    <location>
        <begin position="1"/>
        <end position="58"/>
    </location>
</feature>
<dbReference type="PRINTS" id="PR00039">
    <property type="entry name" value="HTHLYSR"/>
</dbReference>
<proteinExistence type="inferred from homology"/>
<protein>
    <submittedName>
        <fullName evidence="6">LysR family transcriptional regulator</fullName>
    </submittedName>
</protein>
<dbReference type="PROSITE" id="PS50931">
    <property type="entry name" value="HTH_LYSR"/>
    <property type="match status" value="1"/>
</dbReference>
<dbReference type="SUPFAM" id="SSF53850">
    <property type="entry name" value="Periplasmic binding protein-like II"/>
    <property type="match status" value="1"/>
</dbReference>
<dbReference type="PANTHER" id="PTHR30126:SF96">
    <property type="entry name" value="TRANSCRIPTIONAL REGULATORY PROTEIN, LYSR FAMILY"/>
    <property type="match status" value="1"/>
</dbReference>
<organism evidence="6 7">
    <name type="scientific">Candidatus Lachnoclostridium pullistercoris</name>
    <dbReference type="NCBI Taxonomy" id="2838632"/>
    <lineage>
        <taxon>Bacteria</taxon>
        <taxon>Bacillati</taxon>
        <taxon>Bacillota</taxon>
        <taxon>Clostridia</taxon>
        <taxon>Lachnospirales</taxon>
        <taxon>Lachnospiraceae</taxon>
    </lineage>
</organism>
<dbReference type="InterPro" id="IPR036390">
    <property type="entry name" value="WH_DNA-bd_sf"/>
</dbReference>
<keyword evidence="2" id="KW-0805">Transcription regulation</keyword>
<evidence type="ECO:0000256" key="1">
    <source>
        <dbReference type="ARBA" id="ARBA00009437"/>
    </source>
</evidence>
<dbReference type="Gene3D" id="3.40.190.290">
    <property type="match status" value="1"/>
</dbReference>
<dbReference type="GO" id="GO:0003677">
    <property type="term" value="F:DNA binding"/>
    <property type="evidence" value="ECO:0007669"/>
    <property type="project" value="UniProtKB-KW"/>
</dbReference>
<keyword evidence="4" id="KW-0804">Transcription</keyword>